<evidence type="ECO:0000256" key="2">
    <source>
        <dbReference type="ARBA" id="ARBA00022723"/>
    </source>
</evidence>
<gene>
    <name evidence="6" type="ORF">GCM10007320_66910</name>
</gene>
<keyword evidence="7" id="KW-1185">Reference proteome</keyword>
<evidence type="ECO:0000313" key="7">
    <source>
        <dbReference type="Proteomes" id="UP000626210"/>
    </source>
</evidence>
<dbReference type="InterPro" id="IPR036909">
    <property type="entry name" value="Cyt_c-like_dom_sf"/>
</dbReference>
<keyword evidence="1 4" id="KW-0349">Heme</keyword>
<dbReference type="PROSITE" id="PS51007">
    <property type="entry name" value="CYTC"/>
    <property type="match status" value="1"/>
</dbReference>
<dbReference type="Gene3D" id="1.10.760.10">
    <property type="entry name" value="Cytochrome c-like domain"/>
    <property type="match status" value="1"/>
</dbReference>
<dbReference type="Pfam" id="PF13442">
    <property type="entry name" value="Cytochrome_CBB3"/>
    <property type="match status" value="1"/>
</dbReference>
<keyword evidence="3 4" id="KW-0408">Iron</keyword>
<name>A0ABQ3GIC1_9BURK</name>
<protein>
    <recommendedName>
        <fullName evidence="5">Cytochrome c domain-containing protein</fullName>
    </recommendedName>
</protein>
<reference evidence="7" key="1">
    <citation type="journal article" date="2019" name="Int. J. Syst. Evol. Microbiol.">
        <title>The Global Catalogue of Microorganisms (GCM) 10K type strain sequencing project: providing services to taxonomists for standard genome sequencing and annotation.</title>
        <authorList>
            <consortium name="The Broad Institute Genomics Platform"/>
            <consortium name="The Broad Institute Genome Sequencing Center for Infectious Disease"/>
            <person name="Wu L."/>
            <person name="Ma J."/>
        </authorList>
    </citation>
    <scope>NUCLEOTIDE SEQUENCE [LARGE SCALE GENOMIC DNA]</scope>
    <source>
        <strain evidence="7">KCTC 23314</strain>
    </source>
</reference>
<comment type="caution">
    <text evidence="6">The sequence shown here is derived from an EMBL/GenBank/DDBJ whole genome shotgun (WGS) entry which is preliminary data.</text>
</comment>
<proteinExistence type="predicted"/>
<evidence type="ECO:0000256" key="1">
    <source>
        <dbReference type="ARBA" id="ARBA00022617"/>
    </source>
</evidence>
<evidence type="ECO:0000256" key="3">
    <source>
        <dbReference type="ARBA" id="ARBA00023004"/>
    </source>
</evidence>
<dbReference type="SUPFAM" id="SSF46626">
    <property type="entry name" value="Cytochrome c"/>
    <property type="match status" value="1"/>
</dbReference>
<accession>A0ABQ3GIC1</accession>
<organism evidence="6 7">
    <name type="scientific">Pseudorhodoferax aquiterrae</name>
    <dbReference type="NCBI Taxonomy" id="747304"/>
    <lineage>
        <taxon>Bacteria</taxon>
        <taxon>Pseudomonadati</taxon>
        <taxon>Pseudomonadota</taxon>
        <taxon>Betaproteobacteria</taxon>
        <taxon>Burkholderiales</taxon>
        <taxon>Comamonadaceae</taxon>
    </lineage>
</organism>
<evidence type="ECO:0000313" key="6">
    <source>
        <dbReference type="EMBL" id="GHD05331.1"/>
    </source>
</evidence>
<dbReference type="InterPro" id="IPR009056">
    <property type="entry name" value="Cyt_c-like_dom"/>
</dbReference>
<evidence type="ECO:0000256" key="4">
    <source>
        <dbReference type="PROSITE-ProRule" id="PRU00433"/>
    </source>
</evidence>
<evidence type="ECO:0000259" key="5">
    <source>
        <dbReference type="PROSITE" id="PS51007"/>
    </source>
</evidence>
<feature type="domain" description="Cytochrome c" evidence="5">
    <location>
        <begin position="44"/>
        <end position="135"/>
    </location>
</feature>
<keyword evidence="2 4" id="KW-0479">Metal-binding</keyword>
<dbReference type="Proteomes" id="UP000626210">
    <property type="component" value="Unassembled WGS sequence"/>
</dbReference>
<dbReference type="EMBL" id="BMYK01000070">
    <property type="protein sequence ID" value="GHD05331.1"/>
    <property type="molecule type" value="Genomic_DNA"/>
</dbReference>
<sequence length="137" mass="14383">MGVQCDSILARSRRCILRAVLCAAACGLAACDGPPDRTPKLDAADVARGLRLVSEKGCVACHAFPDVAWPRGALGPSLENFGAQGLIAGRLPNQPGVLMQFVRNAPALVPGTAMPAMPMSDQEARDVTAYLLQLKSR</sequence>